<dbReference type="Gene3D" id="1.10.357.10">
    <property type="entry name" value="Tetracycline Repressor, domain 2"/>
    <property type="match status" value="1"/>
</dbReference>
<evidence type="ECO:0000256" key="1">
    <source>
        <dbReference type="ARBA" id="ARBA00023125"/>
    </source>
</evidence>
<dbReference type="GO" id="GO:0000976">
    <property type="term" value="F:transcription cis-regulatory region binding"/>
    <property type="evidence" value="ECO:0007669"/>
    <property type="project" value="TreeGrafter"/>
</dbReference>
<evidence type="ECO:0000259" key="3">
    <source>
        <dbReference type="PROSITE" id="PS50977"/>
    </source>
</evidence>
<dbReference type="GeneID" id="303189376"/>
<dbReference type="OrthoDB" id="5816932at2"/>
<dbReference type="EMBL" id="QPGL01000002">
    <property type="protein sequence ID" value="RCS69931.1"/>
    <property type="molecule type" value="Genomic_DNA"/>
</dbReference>
<dbReference type="AlphaFoldDB" id="A0A368LGY9"/>
<name>A0A368LGY9_9VIBR</name>
<gene>
    <name evidence="4" type="ORF">CIK83_10625</name>
</gene>
<evidence type="ECO:0000313" key="5">
    <source>
        <dbReference type="Proteomes" id="UP000252479"/>
    </source>
</evidence>
<protein>
    <submittedName>
        <fullName evidence="4">TetR/AcrR family transcriptional regulator</fullName>
    </submittedName>
</protein>
<dbReference type="PROSITE" id="PS50977">
    <property type="entry name" value="HTH_TETR_2"/>
    <property type="match status" value="1"/>
</dbReference>
<proteinExistence type="predicted"/>
<reference evidence="4 5" key="1">
    <citation type="journal article" date="2017" name="Elife">
        <title>Extensive horizontal gene transfer in cheese-associated bacteria.</title>
        <authorList>
            <person name="Bonham K.S."/>
            <person name="Wolfe B.E."/>
            <person name="Dutton R.J."/>
        </authorList>
    </citation>
    <scope>NUCLEOTIDE SEQUENCE [LARGE SCALE GENOMIC DNA]</scope>
    <source>
        <strain evidence="4 5">JB196</strain>
    </source>
</reference>
<dbReference type="PROSITE" id="PS01081">
    <property type="entry name" value="HTH_TETR_1"/>
    <property type="match status" value="1"/>
</dbReference>
<dbReference type="InterPro" id="IPR001647">
    <property type="entry name" value="HTH_TetR"/>
</dbReference>
<accession>A0A368LGY9</accession>
<dbReference type="RefSeq" id="WP_086960303.1">
    <property type="nucleotide sequence ID" value="NZ_AP018681.1"/>
</dbReference>
<keyword evidence="5" id="KW-1185">Reference proteome</keyword>
<evidence type="ECO:0000256" key="2">
    <source>
        <dbReference type="PROSITE-ProRule" id="PRU00335"/>
    </source>
</evidence>
<organism evidence="4 5">
    <name type="scientific">Vibrio casei</name>
    <dbReference type="NCBI Taxonomy" id="673372"/>
    <lineage>
        <taxon>Bacteria</taxon>
        <taxon>Pseudomonadati</taxon>
        <taxon>Pseudomonadota</taxon>
        <taxon>Gammaproteobacteria</taxon>
        <taxon>Vibrionales</taxon>
        <taxon>Vibrionaceae</taxon>
        <taxon>Vibrio</taxon>
    </lineage>
</organism>
<dbReference type="Proteomes" id="UP000252479">
    <property type="component" value="Unassembled WGS sequence"/>
</dbReference>
<dbReference type="InterPro" id="IPR023772">
    <property type="entry name" value="DNA-bd_HTH_TetR-type_CS"/>
</dbReference>
<dbReference type="PANTHER" id="PTHR30055">
    <property type="entry name" value="HTH-TYPE TRANSCRIPTIONAL REGULATOR RUTR"/>
    <property type="match status" value="1"/>
</dbReference>
<dbReference type="InterPro" id="IPR009057">
    <property type="entry name" value="Homeodomain-like_sf"/>
</dbReference>
<dbReference type="InterPro" id="IPR050109">
    <property type="entry name" value="HTH-type_TetR-like_transc_reg"/>
</dbReference>
<feature type="DNA-binding region" description="H-T-H motif" evidence="2">
    <location>
        <begin position="28"/>
        <end position="47"/>
    </location>
</feature>
<dbReference type="Pfam" id="PF00440">
    <property type="entry name" value="TetR_N"/>
    <property type="match status" value="1"/>
</dbReference>
<dbReference type="PANTHER" id="PTHR30055:SF226">
    <property type="entry name" value="HTH-TYPE TRANSCRIPTIONAL REGULATOR PKSA"/>
    <property type="match status" value="1"/>
</dbReference>
<dbReference type="PRINTS" id="PR00455">
    <property type="entry name" value="HTHTETR"/>
</dbReference>
<evidence type="ECO:0000313" key="4">
    <source>
        <dbReference type="EMBL" id="RCS69931.1"/>
    </source>
</evidence>
<dbReference type="GO" id="GO:0003700">
    <property type="term" value="F:DNA-binding transcription factor activity"/>
    <property type="evidence" value="ECO:0007669"/>
    <property type="project" value="TreeGrafter"/>
</dbReference>
<feature type="domain" description="HTH tetR-type" evidence="3">
    <location>
        <begin position="5"/>
        <end position="65"/>
    </location>
</feature>
<sequence length="174" mass="20290">MTKRQQTRESILNAAWALFAENGYEMTTTRQIARQAGVADGTVFSHFSTKLAMLREGMLSQLNRLGEEVLSQNEEGIGFEIGLSLTEKYYRYYFSHVELSRALLKEIIWDLDYYHTFNQTLFQSISHNMVSIEKMPLLLDCYFMTLITHLSRVEPDVELALKELNIKYENIMNE</sequence>
<keyword evidence="1 2" id="KW-0238">DNA-binding</keyword>
<comment type="caution">
    <text evidence="4">The sequence shown here is derived from an EMBL/GenBank/DDBJ whole genome shotgun (WGS) entry which is preliminary data.</text>
</comment>
<dbReference type="SUPFAM" id="SSF46689">
    <property type="entry name" value="Homeodomain-like"/>
    <property type="match status" value="1"/>
</dbReference>